<dbReference type="EMBL" id="JBBNAG010000006">
    <property type="protein sequence ID" value="KAK9125592.1"/>
    <property type="molecule type" value="Genomic_DNA"/>
</dbReference>
<organism evidence="1 2">
    <name type="scientific">Stephania cephalantha</name>
    <dbReference type="NCBI Taxonomy" id="152367"/>
    <lineage>
        <taxon>Eukaryota</taxon>
        <taxon>Viridiplantae</taxon>
        <taxon>Streptophyta</taxon>
        <taxon>Embryophyta</taxon>
        <taxon>Tracheophyta</taxon>
        <taxon>Spermatophyta</taxon>
        <taxon>Magnoliopsida</taxon>
        <taxon>Ranunculales</taxon>
        <taxon>Menispermaceae</taxon>
        <taxon>Menispermoideae</taxon>
        <taxon>Cissampelideae</taxon>
        <taxon>Stephania</taxon>
    </lineage>
</organism>
<dbReference type="Proteomes" id="UP001419268">
    <property type="component" value="Unassembled WGS sequence"/>
</dbReference>
<keyword evidence="2" id="KW-1185">Reference proteome</keyword>
<evidence type="ECO:0000313" key="2">
    <source>
        <dbReference type="Proteomes" id="UP001419268"/>
    </source>
</evidence>
<name>A0AAP0J0Z3_9MAGN</name>
<evidence type="ECO:0000313" key="1">
    <source>
        <dbReference type="EMBL" id="KAK9125592.1"/>
    </source>
</evidence>
<dbReference type="AlphaFoldDB" id="A0AAP0J0Z3"/>
<gene>
    <name evidence="1" type="ORF">Scep_014438</name>
</gene>
<reference evidence="1 2" key="1">
    <citation type="submission" date="2024-01" db="EMBL/GenBank/DDBJ databases">
        <title>Genome assemblies of Stephania.</title>
        <authorList>
            <person name="Yang L."/>
        </authorList>
    </citation>
    <scope>NUCLEOTIDE SEQUENCE [LARGE SCALE GENOMIC DNA]</scope>
    <source>
        <strain evidence="1">JXDWG</strain>
        <tissue evidence="1">Leaf</tissue>
    </source>
</reference>
<accession>A0AAP0J0Z3</accession>
<comment type="caution">
    <text evidence="1">The sequence shown here is derived from an EMBL/GenBank/DDBJ whole genome shotgun (WGS) entry which is preliminary data.</text>
</comment>
<protein>
    <submittedName>
        <fullName evidence="1">Uncharacterized protein</fullName>
    </submittedName>
</protein>
<proteinExistence type="predicted"/>
<sequence length="58" mass="6797">MQDRPKWSIPIGSSACYLLFNIPHNYLCKTVKLAINSNKRECICNYTNNYPFLMVIKQ</sequence>